<dbReference type="RefSeq" id="WP_114126209.1">
    <property type="nucleotide sequence ID" value="NZ_QOUI01000004.1"/>
</dbReference>
<feature type="chain" id="PRO_5016909869" description="Carboxypeptidase regulatory-like domain-containing protein" evidence="1">
    <location>
        <begin position="28"/>
        <end position="322"/>
    </location>
</feature>
<evidence type="ECO:0000313" key="3">
    <source>
        <dbReference type="Proteomes" id="UP000252770"/>
    </source>
</evidence>
<gene>
    <name evidence="2" type="ORF">DT076_08460</name>
</gene>
<reference evidence="2 3" key="1">
    <citation type="submission" date="2018-07" db="EMBL/GenBank/DDBJ databases">
        <title>Desertimonas flava gen. nov. sp. nov.</title>
        <authorList>
            <person name="Liu S."/>
        </authorList>
    </citation>
    <scope>NUCLEOTIDE SEQUENCE [LARGE SCALE GENOMIC DNA]</scope>
    <source>
        <strain evidence="2 3">16Sb5-5</strain>
    </source>
</reference>
<dbReference type="AlphaFoldDB" id="A0A367YVW7"/>
<protein>
    <recommendedName>
        <fullName evidence="4">Carboxypeptidase regulatory-like domain-containing protein</fullName>
    </recommendedName>
</protein>
<evidence type="ECO:0000256" key="1">
    <source>
        <dbReference type="SAM" id="SignalP"/>
    </source>
</evidence>
<comment type="caution">
    <text evidence="2">The sequence shown here is derived from an EMBL/GenBank/DDBJ whole genome shotgun (WGS) entry which is preliminary data.</text>
</comment>
<evidence type="ECO:0008006" key="4">
    <source>
        <dbReference type="Google" id="ProtNLM"/>
    </source>
</evidence>
<feature type="signal peptide" evidence="1">
    <location>
        <begin position="1"/>
        <end position="27"/>
    </location>
</feature>
<keyword evidence="3" id="KW-1185">Reference proteome</keyword>
<dbReference type="EMBL" id="QOUI01000004">
    <property type="protein sequence ID" value="RCK70023.1"/>
    <property type="molecule type" value="Genomic_DNA"/>
</dbReference>
<evidence type="ECO:0000313" key="2">
    <source>
        <dbReference type="EMBL" id="RCK70023.1"/>
    </source>
</evidence>
<sequence length="322" mass="33551">MGTVRLLGAVTGAALTLLLAVAPPATGRPPTRVVNTVDELSCAFATTSGEGLFIQAGAGSASGESGSGFFLEDADGMVVLAGEGGTARFGPEFTAEIEAVRPGAEQPVGTVTLTARLTEGTPVVEQVDERDGNIRTTGTVTTTEYAFSDVVVEIPGYEVVVDELSCDGSRISFDLVSTNPSAHVVRSRDFGSDICTVAGTADTQVRLSGEDRSAPYAEVVVDDGVNPLKASGEIRMRGLQGTLVAPLTEIFTGETVATLTLRLRLVPDGPPTTTVERDGRALFTRTETPYLAELGLTTTDGRRGEVRCPASEVLEGSISPRR</sequence>
<proteinExistence type="predicted"/>
<dbReference type="Proteomes" id="UP000252770">
    <property type="component" value="Unassembled WGS sequence"/>
</dbReference>
<name>A0A367YVW7_9ACTN</name>
<organism evidence="2 3">
    <name type="scientific">Desertihabitans brevis</name>
    <dbReference type="NCBI Taxonomy" id="2268447"/>
    <lineage>
        <taxon>Bacteria</taxon>
        <taxon>Bacillati</taxon>
        <taxon>Actinomycetota</taxon>
        <taxon>Actinomycetes</taxon>
        <taxon>Propionibacteriales</taxon>
        <taxon>Propionibacteriaceae</taxon>
        <taxon>Desertihabitans</taxon>
    </lineage>
</organism>
<accession>A0A367YVW7</accession>
<keyword evidence="1" id="KW-0732">Signal</keyword>